<dbReference type="FunFam" id="2.60.370.10:FF:000001">
    <property type="entry name" value="COX11 cytochrome c oxidase assembly homolog"/>
    <property type="match status" value="1"/>
</dbReference>
<evidence type="ECO:0000256" key="6">
    <source>
        <dbReference type="ARBA" id="ARBA00063165"/>
    </source>
</evidence>
<protein>
    <recommendedName>
        <fullName evidence="7">Cytochrome c oxidase assembly protein COX11, mitochondrial</fullName>
    </recommendedName>
</protein>
<evidence type="ECO:0000256" key="2">
    <source>
        <dbReference type="ARBA" id="ARBA00004243"/>
    </source>
</evidence>
<dbReference type="PANTHER" id="PTHR21320">
    <property type="entry name" value="CYTOCHROME C OXIDASE ASSEMBLY PROTEIN COX11-RELATED"/>
    <property type="match status" value="1"/>
</dbReference>
<comment type="caution">
    <text evidence="9">The sequence shown here is derived from an EMBL/GenBank/DDBJ whole genome shotgun (WGS) entry which is preliminary data.</text>
</comment>
<dbReference type="InterPro" id="IPR007533">
    <property type="entry name" value="Cyt_c_oxidase_assmbl_CtaG"/>
</dbReference>
<dbReference type="GO" id="GO:0005507">
    <property type="term" value="F:copper ion binding"/>
    <property type="evidence" value="ECO:0007669"/>
    <property type="project" value="InterPro"/>
</dbReference>
<reference evidence="9" key="1">
    <citation type="submission" date="2024-06" db="EMBL/GenBank/DDBJ databases">
        <authorList>
            <person name="Liu X."/>
            <person name="Lenzi L."/>
            <person name="Haldenby T S."/>
            <person name="Uol C."/>
        </authorList>
    </citation>
    <scope>NUCLEOTIDE SEQUENCE</scope>
</reference>
<dbReference type="AlphaFoldDB" id="A0AAV2TZC3"/>
<dbReference type="NCBIfam" id="NF003465">
    <property type="entry name" value="PRK05089.1"/>
    <property type="match status" value="1"/>
</dbReference>
<gene>
    <name evidence="9" type="ORF">CDAUBV1_LOCUS16049</name>
</gene>
<dbReference type="PANTHER" id="PTHR21320:SF3">
    <property type="entry name" value="CYTOCHROME C OXIDASE ASSEMBLY PROTEIN COX11, MITOCHONDRIAL-RELATED"/>
    <property type="match status" value="1"/>
</dbReference>
<evidence type="ECO:0000256" key="1">
    <source>
        <dbReference type="ARBA" id="ARBA00004007"/>
    </source>
</evidence>
<proteinExistence type="inferred from homology"/>
<organism evidence="9 10">
    <name type="scientific">Calicophoron daubneyi</name>
    <name type="common">Rumen fluke</name>
    <name type="synonym">Paramphistomum daubneyi</name>
    <dbReference type="NCBI Taxonomy" id="300641"/>
    <lineage>
        <taxon>Eukaryota</taxon>
        <taxon>Metazoa</taxon>
        <taxon>Spiralia</taxon>
        <taxon>Lophotrochozoa</taxon>
        <taxon>Platyhelminthes</taxon>
        <taxon>Trematoda</taxon>
        <taxon>Digenea</taxon>
        <taxon>Plagiorchiida</taxon>
        <taxon>Pronocephalata</taxon>
        <taxon>Paramphistomoidea</taxon>
        <taxon>Paramphistomidae</taxon>
        <taxon>Calicophoron</taxon>
    </lineage>
</organism>
<comment type="subcellular location">
    <subcellularLocation>
        <location evidence="2">Mitochondrion inner membrane</location>
        <topology evidence="2">Single-pass membrane protein</topology>
        <orientation evidence="2">Intermembrane side</orientation>
    </subcellularLocation>
</comment>
<keyword evidence="4 8" id="KW-1133">Transmembrane helix</keyword>
<dbReference type="HAMAP" id="MF_00155">
    <property type="entry name" value="CtaG"/>
    <property type="match status" value="1"/>
</dbReference>
<dbReference type="Pfam" id="PF04442">
    <property type="entry name" value="CtaG_Cox11"/>
    <property type="match status" value="1"/>
</dbReference>
<dbReference type="GO" id="GO:0005743">
    <property type="term" value="C:mitochondrial inner membrane"/>
    <property type="evidence" value="ECO:0007669"/>
    <property type="project" value="UniProtKB-SubCell"/>
</dbReference>
<evidence type="ECO:0000313" key="9">
    <source>
        <dbReference type="EMBL" id="CAL5140754.1"/>
    </source>
</evidence>
<evidence type="ECO:0000256" key="4">
    <source>
        <dbReference type="ARBA" id="ARBA00022989"/>
    </source>
</evidence>
<name>A0AAV2TZC3_CALDB</name>
<accession>A0AAV2TZC3</accession>
<keyword evidence="5 8" id="KW-0472">Membrane</keyword>
<evidence type="ECO:0000256" key="3">
    <source>
        <dbReference type="ARBA" id="ARBA00022692"/>
    </source>
</evidence>
<dbReference type="SUPFAM" id="SSF110111">
    <property type="entry name" value="Ctag/Cox11"/>
    <property type="match status" value="1"/>
</dbReference>
<dbReference type="InterPro" id="IPR023471">
    <property type="entry name" value="CtaG/Cox11_dom_sf"/>
</dbReference>
<evidence type="ECO:0000256" key="5">
    <source>
        <dbReference type="ARBA" id="ARBA00023136"/>
    </source>
</evidence>
<evidence type="ECO:0000313" key="10">
    <source>
        <dbReference type="Proteomes" id="UP001497525"/>
    </source>
</evidence>
<sequence length="241" mass="27660">MKMLSYIRLFMCRSPGFATRLLKHTDNSWISIEESHKIRERTYLYYAMSFGIFMLGVGYASVPLYRAFCSQTGSGVNTEYARAKTDKIKDMRPIKDRVILVHFSSDTHSKMSWKFKPLQSEVKVVPGETALAFYSAENPTDRPIVGIATYSIAPVEASKYFNKIQCFCFEEQRLNPHEQVDMPVFFYIDPEFAEDPLLMRNDHIVLHYTFFESKQSKLYIPGITSTTPTLPTSPAAVKEGQ</sequence>
<comment type="function">
    <text evidence="1">Exerts its effect at some terminal stage of cytochrome c oxidase synthesis, probably by being involved in the insertion of the copper B into subunit I.</text>
</comment>
<evidence type="ECO:0000256" key="8">
    <source>
        <dbReference type="SAM" id="Phobius"/>
    </source>
</evidence>
<dbReference type="Gene3D" id="2.60.370.10">
    <property type="entry name" value="Ctag/Cox11"/>
    <property type="match status" value="1"/>
</dbReference>
<dbReference type="EMBL" id="CAXLJL010000778">
    <property type="protein sequence ID" value="CAL5140754.1"/>
    <property type="molecule type" value="Genomic_DNA"/>
</dbReference>
<dbReference type="Proteomes" id="UP001497525">
    <property type="component" value="Unassembled WGS sequence"/>
</dbReference>
<comment type="subunit">
    <text evidence="6">Interacts with CNNM4/ACDP4. Interacts with RANBP2.</text>
</comment>
<evidence type="ECO:0000256" key="7">
    <source>
        <dbReference type="ARBA" id="ARBA00068998"/>
    </source>
</evidence>
<feature type="transmembrane region" description="Helical" evidence="8">
    <location>
        <begin position="43"/>
        <end position="62"/>
    </location>
</feature>
<keyword evidence="3 8" id="KW-0812">Transmembrane</keyword>